<sequence length="105" mass="11571">MQYKATTTKFPEKMVATAPVAIGTQGTVGSLKRKEIEYFSKFEIEKSASSRKPQGSEEATADSFRVSVLLEVSDSNSLSGIPGFSYRILKDDSKDMQGRKKILKS</sequence>
<dbReference type="PANTHER" id="PTHR35131:SF1">
    <property type="entry name" value="EXPRESSED PROTEIN"/>
    <property type="match status" value="1"/>
</dbReference>
<dbReference type="EMBL" id="CAADRP010002197">
    <property type="protein sequence ID" value="VFU63372.1"/>
    <property type="molecule type" value="Genomic_DNA"/>
</dbReference>
<protein>
    <submittedName>
        <fullName evidence="1">Uncharacterized protein</fullName>
    </submittedName>
</protein>
<dbReference type="AlphaFoldDB" id="A0A6N2N9I9"/>
<proteinExistence type="predicted"/>
<dbReference type="PANTHER" id="PTHR35131">
    <property type="entry name" value="EXPRESSED PROTEIN"/>
    <property type="match status" value="1"/>
</dbReference>
<gene>
    <name evidence="1" type="ORF">SVIM_LOCUS482013</name>
</gene>
<reference evidence="1" key="1">
    <citation type="submission" date="2019-03" db="EMBL/GenBank/DDBJ databases">
        <authorList>
            <person name="Mank J."/>
            <person name="Almeida P."/>
        </authorList>
    </citation>
    <scope>NUCLEOTIDE SEQUENCE</scope>
    <source>
        <strain evidence="1">78183</strain>
    </source>
</reference>
<evidence type="ECO:0000313" key="1">
    <source>
        <dbReference type="EMBL" id="VFU63372.1"/>
    </source>
</evidence>
<accession>A0A6N2N9I9</accession>
<organism evidence="1">
    <name type="scientific">Salix viminalis</name>
    <name type="common">Common osier</name>
    <name type="synonym">Basket willow</name>
    <dbReference type="NCBI Taxonomy" id="40686"/>
    <lineage>
        <taxon>Eukaryota</taxon>
        <taxon>Viridiplantae</taxon>
        <taxon>Streptophyta</taxon>
        <taxon>Embryophyta</taxon>
        <taxon>Tracheophyta</taxon>
        <taxon>Spermatophyta</taxon>
        <taxon>Magnoliopsida</taxon>
        <taxon>eudicotyledons</taxon>
        <taxon>Gunneridae</taxon>
        <taxon>Pentapetalae</taxon>
        <taxon>rosids</taxon>
        <taxon>fabids</taxon>
        <taxon>Malpighiales</taxon>
        <taxon>Salicaceae</taxon>
        <taxon>Saliceae</taxon>
        <taxon>Salix</taxon>
    </lineage>
</organism>
<name>A0A6N2N9I9_SALVM</name>